<gene>
    <name evidence="3" type="ORF">E3J68_03435</name>
</gene>
<evidence type="ECO:0008006" key="5">
    <source>
        <dbReference type="Google" id="ProtNLM"/>
    </source>
</evidence>
<keyword evidence="2" id="KW-0812">Transmembrane</keyword>
<evidence type="ECO:0000313" key="4">
    <source>
        <dbReference type="Proteomes" id="UP000316517"/>
    </source>
</evidence>
<reference evidence="3 4" key="1">
    <citation type="submission" date="2019-03" db="EMBL/GenBank/DDBJ databases">
        <title>Metabolic potential of uncultured bacteria and archaea associated with petroleum seepage in deep-sea sediments.</title>
        <authorList>
            <person name="Dong X."/>
            <person name="Hubert C."/>
        </authorList>
    </citation>
    <scope>NUCLEOTIDE SEQUENCE [LARGE SCALE GENOMIC DNA]</scope>
    <source>
        <strain evidence="3">E44_bin3</strain>
    </source>
</reference>
<keyword evidence="2" id="KW-1133">Transmembrane helix</keyword>
<keyword evidence="2" id="KW-0472">Membrane</keyword>
<comment type="caution">
    <text evidence="3">The sequence shown here is derived from an EMBL/GenBank/DDBJ whole genome shotgun (WGS) entry which is preliminary data.</text>
</comment>
<accession>A0A523TCS2</accession>
<dbReference type="AlphaFoldDB" id="A0A523TCS2"/>
<organism evidence="3 4">
    <name type="scientific">Aerophobetes bacterium</name>
    <dbReference type="NCBI Taxonomy" id="2030807"/>
    <lineage>
        <taxon>Bacteria</taxon>
        <taxon>Candidatus Aerophobota</taxon>
    </lineage>
</organism>
<evidence type="ECO:0000256" key="2">
    <source>
        <dbReference type="SAM" id="Phobius"/>
    </source>
</evidence>
<feature type="coiled-coil region" evidence="1">
    <location>
        <begin position="69"/>
        <end position="121"/>
    </location>
</feature>
<keyword evidence="1" id="KW-0175">Coiled coil</keyword>
<protein>
    <recommendedName>
        <fullName evidence="5">C-type cytochrome biogenesis protein CcmI</fullName>
    </recommendedName>
</protein>
<evidence type="ECO:0000313" key="3">
    <source>
        <dbReference type="EMBL" id="TET28083.1"/>
    </source>
</evidence>
<dbReference type="Proteomes" id="UP000316517">
    <property type="component" value="Unassembled WGS sequence"/>
</dbReference>
<name>A0A523TCS2_UNCAE</name>
<feature type="transmembrane region" description="Helical" evidence="2">
    <location>
        <begin position="6"/>
        <end position="22"/>
    </location>
</feature>
<evidence type="ECO:0000256" key="1">
    <source>
        <dbReference type="SAM" id="Coils"/>
    </source>
</evidence>
<dbReference type="EMBL" id="SOJT01000150">
    <property type="protein sequence ID" value="TET28083.1"/>
    <property type="molecule type" value="Genomic_DNA"/>
</dbReference>
<sequence length="127" mass="15022">MLIVFLIVISVLVFTVIVYPLLKGVQDTEKKSSVKDQLAQLLLQKESSYLDLKELELDYRMGKLSQQDYERLRSKLERASVALLKETEQLELGKPREKENKEEIDQEIEQEILRMRRIKKRDKGEKE</sequence>
<proteinExistence type="predicted"/>